<dbReference type="GO" id="GO:0006446">
    <property type="term" value="P:regulation of translational initiation"/>
    <property type="evidence" value="ECO:0007669"/>
    <property type="project" value="TreeGrafter"/>
</dbReference>
<sequence>MSTRPNRIISSTITSASASATSPTTLATSHEVRDRGSTFVANVYRARTVDEARAVLARGHNAHEDDKDKESQSKRDDARQIGAPKQWENGGENESQNRDEGVIGRSEVHYARHGDKHEHKDVHGPYVIAAWRCMAVKPGQTGLSGPDDFVVVEGSEDGGERWAGGRVLGVMKREGVIDAVVVVCRWFGGTLLGPVRFTHIETCAREVCRKFKKIEEMDECVQTLRTLDDLLATLRADLAMAHKEGGIQDSSGTAESLVAKPKVPDYHAMQDSLDLTKAKRLIHARECAIKATKTLIEKCNTST</sequence>
<dbReference type="Gene3D" id="3.30.230.30">
    <property type="entry name" value="Impact, N-terminal domain"/>
    <property type="match status" value="1"/>
</dbReference>
<accession>A0AAD4GBP7</accession>
<dbReference type="Proteomes" id="UP001194468">
    <property type="component" value="Unassembled WGS sequence"/>
</dbReference>
<dbReference type="EMBL" id="WHUW01000026">
    <property type="protein sequence ID" value="KAF8435023.1"/>
    <property type="molecule type" value="Genomic_DNA"/>
</dbReference>
<feature type="region of interest" description="Disordered" evidence="2">
    <location>
        <begin position="58"/>
        <end position="103"/>
    </location>
</feature>
<dbReference type="PROSITE" id="PS00910">
    <property type="entry name" value="UPF0029"/>
    <property type="match status" value="1"/>
</dbReference>
<protein>
    <recommendedName>
        <fullName evidence="3">Impact N-terminal domain-containing protein</fullName>
    </recommendedName>
</protein>
<organism evidence="4 5">
    <name type="scientific">Boletus edulis BED1</name>
    <dbReference type="NCBI Taxonomy" id="1328754"/>
    <lineage>
        <taxon>Eukaryota</taxon>
        <taxon>Fungi</taxon>
        <taxon>Dikarya</taxon>
        <taxon>Basidiomycota</taxon>
        <taxon>Agaricomycotina</taxon>
        <taxon>Agaricomycetes</taxon>
        <taxon>Agaricomycetidae</taxon>
        <taxon>Boletales</taxon>
        <taxon>Boletineae</taxon>
        <taxon>Boletaceae</taxon>
        <taxon>Boletoideae</taxon>
        <taxon>Boletus</taxon>
    </lineage>
</organism>
<dbReference type="SUPFAM" id="SSF54211">
    <property type="entry name" value="Ribosomal protein S5 domain 2-like"/>
    <property type="match status" value="1"/>
</dbReference>
<dbReference type="InterPro" id="IPR020568">
    <property type="entry name" value="Ribosomal_Su5_D2-typ_SF"/>
</dbReference>
<evidence type="ECO:0000313" key="4">
    <source>
        <dbReference type="EMBL" id="KAF8435023.1"/>
    </source>
</evidence>
<evidence type="ECO:0000313" key="5">
    <source>
        <dbReference type="Proteomes" id="UP001194468"/>
    </source>
</evidence>
<gene>
    <name evidence="4" type="ORF">L210DRAFT_1053885</name>
</gene>
<dbReference type="GO" id="GO:0005737">
    <property type="term" value="C:cytoplasm"/>
    <property type="evidence" value="ECO:0007669"/>
    <property type="project" value="TreeGrafter"/>
</dbReference>
<feature type="region of interest" description="Disordered" evidence="2">
    <location>
        <begin position="1"/>
        <end position="30"/>
    </location>
</feature>
<feature type="compositionally biased region" description="Basic and acidic residues" evidence="2">
    <location>
        <begin position="61"/>
        <end position="79"/>
    </location>
</feature>
<feature type="compositionally biased region" description="Low complexity" evidence="2">
    <location>
        <begin position="8"/>
        <end position="29"/>
    </location>
</feature>
<dbReference type="InterPro" id="IPR001498">
    <property type="entry name" value="Impact_N"/>
</dbReference>
<feature type="domain" description="Impact N-terminal" evidence="3">
    <location>
        <begin position="116"/>
        <end position="207"/>
    </location>
</feature>
<evidence type="ECO:0000256" key="2">
    <source>
        <dbReference type="SAM" id="MobiDB-lite"/>
    </source>
</evidence>
<dbReference type="PANTHER" id="PTHR16301:SF25">
    <property type="entry name" value="PROTEIN IMPACT"/>
    <property type="match status" value="1"/>
</dbReference>
<name>A0AAD4GBP7_BOLED</name>
<dbReference type="GO" id="GO:0140469">
    <property type="term" value="P:GCN2-mediated signaling"/>
    <property type="evidence" value="ECO:0007669"/>
    <property type="project" value="TreeGrafter"/>
</dbReference>
<keyword evidence="5" id="KW-1185">Reference proteome</keyword>
<dbReference type="InterPro" id="IPR020569">
    <property type="entry name" value="UPF0029_Impact_CS"/>
</dbReference>
<dbReference type="Pfam" id="PF01205">
    <property type="entry name" value="Impact_N"/>
    <property type="match status" value="1"/>
</dbReference>
<comment type="caution">
    <text evidence="4">The sequence shown here is derived from an EMBL/GenBank/DDBJ whole genome shotgun (WGS) entry which is preliminary data.</text>
</comment>
<dbReference type="InterPro" id="IPR036956">
    <property type="entry name" value="Impact_N_sf"/>
</dbReference>
<comment type="similarity">
    <text evidence="1">Belongs to the IMPACT family.</text>
</comment>
<proteinExistence type="inferred from homology"/>
<reference evidence="4" key="2">
    <citation type="journal article" date="2020" name="Nat. Commun.">
        <title>Large-scale genome sequencing of mycorrhizal fungi provides insights into the early evolution of symbiotic traits.</title>
        <authorList>
            <person name="Miyauchi S."/>
            <person name="Kiss E."/>
            <person name="Kuo A."/>
            <person name="Drula E."/>
            <person name="Kohler A."/>
            <person name="Sanchez-Garcia M."/>
            <person name="Morin E."/>
            <person name="Andreopoulos B."/>
            <person name="Barry K.W."/>
            <person name="Bonito G."/>
            <person name="Buee M."/>
            <person name="Carver A."/>
            <person name="Chen C."/>
            <person name="Cichocki N."/>
            <person name="Clum A."/>
            <person name="Culley D."/>
            <person name="Crous P.W."/>
            <person name="Fauchery L."/>
            <person name="Girlanda M."/>
            <person name="Hayes R.D."/>
            <person name="Keri Z."/>
            <person name="LaButti K."/>
            <person name="Lipzen A."/>
            <person name="Lombard V."/>
            <person name="Magnuson J."/>
            <person name="Maillard F."/>
            <person name="Murat C."/>
            <person name="Nolan M."/>
            <person name="Ohm R.A."/>
            <person name="Pangilinan J."/>
            <person name="Pereira M.F."/>
            <person name="Perotto S."/>
            <person name="Peter M."/>
            <person name="Pfister S."/>
            <person name="Riley R."/>
            <person name="Sitrit Y."/>
            <person name="Stielow J.B."/>
            <person name="Szollosi G."/>
            <person name="Zifcakova L."/>
            <person name="Stursova M."/>
            <person name="Spatafora J.W."/>
            <person name="Tedersoo L."/>
            <person name="Vaario L.M."/>
            <person name="Yamada A."/>
            <person name="Yan M."/>
            <person name="Wang P."/>
            <person name="Xu J."/>
            <person name="Bruns T."/>
            <person name="Baldrian P."/>
            <person name="Vilgalys R."/>
            <person name="Dunand C."/>
            <person name="Henrissat B."/>
            <person name="Grigoriev I.V."/>
            <person name="Hibbett D."/>
            <person name="Nagy L.G."/>
            <person name="Martin F.M."/>
        </authorList>
    </citation>
    <scope>NUCLEOTIDE SEQUENCE</scope>
    <source>
        <strain evidence="4">BED1</strain>
    </source>
</reference>
<dbReference type="PANTHER" id="PTHR16301">
    <property type="entry name" value="IMPACT-RELATED"/>
    <property type="match status" value="1"/>
</dbReference>
<reference evidence="4" key="1">
    <citation type="submission" date="2019-10" db="EMBL/GenBank/DDBJ databases">
        <authorList>
            <consortium name="DOE Joint Genome Institute"/>
            <person name="Kuo A."/>
            <person name="Miyauchi S."/>
            <person name="Kiss E."/>
            <person name="Drula E."/>
            <person name="Kohler A."/>
            <person name="Sanchez-Garcia M."/>
            <person name="Andreopoulos B."/>
            <person name="Barry K.W."/>
            <person name="Bonito G."/>
            <person name="Buee M."/>
            <person name="Carver A."/>
            <person name="Chen C."/>
            <person name="Cichocki N."/>
            <person name="Clum A."/>
            <person name="Culley D."/>
            <person name="Crous P.W."/>
            <person name="Fauchery L."/>
            <person name="Girlanda M."/>
            <person name="Hayes R."/>
            <person name="Keri Z."/>
            <person name="LaButti K."/>
            <person name="Lipzen A."/>
            <person name="Lombard V."/>
            <person name="Magnuson J."/>
            <person name="Maillard F."/>
            <person name="Morin E."/>
            <person name="Murat C."/>
            <person name="Nolan M."/>
            <person name="Ohm R."/>
            <person name="Pangilinan J."/>
            <person name="Pereira M."/>
            <person name="Perotto S."/>
            <person name="Peter M."/>
            <person name="Riley R."/>
            <person name="Sitrit Y."/>
            <person name="Stielow B."/>
            <person name="Szollosi G."/>
            <person name="Zifcakova L."/>
            <person name="Stursova M."/>
            <person name="Spatafora J.W."/>
            <person name="Tedersoo L."/>
            <person name="Vaario L.-M."/>
            <person name="Yamada A."/>
            <person name="Yan M."/>
            <person name="Wang P."/>
            <person name="Xu J."/>
            <person name="Bruns T."/>
            <person name="Baldrian P."/>
            <person name="Vilgalys R."/>
            <person name="Henrissat B."/>
            <person name="Grigoriev I.V."/>
            <person name="Hibbett D."/>
            <person name="Nagy L.G."/>
            <person name="Martin F.M."/>
        </authorList>
    </citation>
    <scope>NUCLEOTIDE SEQUENCE</scope>
    <source>
        <strain evidence="4">BED1</strain>
    </source>
</reference>
<dbReference type="InterPro" id="IPR023582">
    <property type="entry name" value="Impact"/>
</dbReference>
<evidence type="ECO:0000259" key="3">
    <source>
        <dbReference type="Pfam" id="PF01205"/>
    </source>
</evidence>
<evidence type="ECO:0000256" key="1">
    <source>
        <dbReference type="ARBA" id="ARBA00007665"/>
    </source>
</evidence>
<dbReference type="AlphaFoldDB" id="A0AAD4GBP7"/>